<reference evidence="1" key="1">
    <citation type="submission" date="2007-11" db="EMBL/GenBank/DDBJ databases">
        <title>Complete sequence of biosynthetic gene cluster responsible for producing triostin A and evaluation of quinomycin type antibiotics from Streptomyces triostinicus.</title>
        <authorList>
            <person name="Praseuth A."/>
            <person name="Hotta K."/>
            <person name="Oguri H."/>
            <person name="Oikawa H."/>
            <person name="Wang C."/>
            <person name="Watanabe K."/>
        </authorList>
    </citation>
    <scope>NUCLEOTIDE SEQUENCE</scope>
</reference>
<dbReference type="EMBL" id="AB366635">
    <property type="protein sequence ID" value="BAH04158.1"/>
    <property type="molecule type" value="Genomic_DNA"/>
</dbReference>
<dbReference type="CDD" id="cd14728">
    <property type="entry name" value="Ere-like"/>
    <property type="match status" value="1"/>
</dbReference>
<organism evidence="1">
    <name type="scientific">Streptomyces triostinicus</name>
    <dbReference type="NCBI Taxonomy" id="45399"/>
    <lineage>
        <taxon>Bacteria</taxon>
        <taxon>Bacillati</taxon>
        <taxon>Actinomycetota</taxon>
        <taxon>Actinomycetes</taxon>
        <taxon>Kitasatosporales</taxon>
        <taxon>Streptomycetaceae</taxon>
        <taxon>Streptomyces</taxon>
    </lineage>
</organism>
<gene>
    <name evidence="1" type="primary">trsF</name>
</gene>
<dbReference type="InterPro" id="IPR007815">
    <property type="entry name" value="Emycin_Estase"/>
</dbReference>
<dbReference type="AlphaFoldDB" id="B7X8D3"/>
<accession>B7X8D3</accession>
<dbReference type="SUPFAM" id="SSF159501">
    <property type="entry name" value="EreA/ChaN-like"/>
    <property type="match status" value="1"/>
</dbReference>
<dbReference type="InterPro" id="IPR052036">
    <property type="entry name" value="Hydrolase/PRTase-associated"/>
</dbReference>
<evidence type="ECO:0000313" key="1">
    <source>
        <dbReference type="EMBL" id="BAH04158.1"/>
    </source>
</evidence>
<dbReference type="GO" id="GO:0046677">
    <property type="term" value="P:response to antibiotic"/>
    <property type="evidence" value="ECO:0007669"/>
    <property type="project" value="InterPro"/>
</dbReference>
<dbReference type="PANTHER" id="PTHR31299:SF0">
    <property type="entry name" value="ESTERASE, PUTATIVE (AFU_ORTHOLOGUE AFUA_1G05850)-RELATED"/>
    <property type="match status" value="1"/>
</dbReference>
<proteinExistence type="predicted"/>
<dbReference type="Gene3D" id="3.30.1870.10">
    <property type="entry name" value="EreA-like, domain 2"/>
    <property type="match status" value="1"/>
</dbReference>
<dbReference type="PANTHER" id="PTHR31299">
    <property type="entry name" value="ESTERASE, PUTATIVE (AFU_ORTHOLOGUE AFUA_1G05850)-RELATED"/>
    <property type="match status" value="1"/>
</dbReference>
<sequence length="401" mass="44046">MVQLRHMRKNLHDLTVASCDLLAFGEPTHQEPAFGWVRNELFVQLADRGFRSIALETDRVAALAVNDFVQGGAGSLDTVMREGFSHGFGNQEPNRQLIAWMRTYNENRPPEERLSFHGFDTPTENHSAPSPRRYLEHTRDYLQLGVDLTDLLGDDEDWSRTEAVMDPAMSLGATAEAEQARSIAEAMLTLLHAREPEPAAADAHAEWFRARTHLTAGLGLLRYHKQCAQSLEHAARISRLLATRDSLIAQSLLDVRSAEALRGPTLAFGHNLHFQRDPSSWCQADLDLNWHGAGTVLGPLMGERYGFVAGSLGRSEALGLLDPEPDTYEGLLQSSTTAWDLATDVTDAAARTRTDIAPQQGYRPLDRTILEGADAVLHISDGTAAAEQSQNALLPVLAVSS</sequence>
<protein>
    <submittedName>
        <fullName evidence="1">Putative esterase</fullName>
    </submittedName>
</protein>
<name>B7X8D3_STRTI</name>
<dbReference type="Pfam" id="PF05139">
    <property type="entry name" value="Erythro_esteras"/>
    <property type="match status" value="1"/>
</dbReference>